<proteinExistence type="predicted"/>
<keyword evidence="2" id="KW-1185">Reference proteome</keyword>
<dbReference type="EMBL" id="CAXAMN010018335">
    <property type="protein sequence ID" value="CAK9052232.1"/>
    <property type="molecule type" value="Genomic_DNA"/>
</dbReference>
<name>A0ABP0MNG0_9DINO</name>
<protein>
    <submittedName>
        <fullName evidence="1">Uncharacterized protein</fullName>
    </submittedName>
</protein>
<evidence type="ECO:0000313" key="1">
    <source>
        <dbReference type="EMBL" id="CAK9052232.1"/>
    </source>
</evidence>
<evidence type="ECO:0000313" key="2">
    <source>
        <dbReference type="Proteomes" id="UP001642484"/>
    </source>
</evidence>
<sequence>MSPLLKGTVPPPPARSLWPDVDDRSVAGCGGGDLGHLCSCSEGARMLGTLGCRAVLWCSFFRHDLRDERLRGGKNMGLLKECSVTCLQCSVLVHASVSHVSDDSTNSRGFPVFNGFLTCCVEYVDESWFNQERLSDLIAPY</sequence>
<gene>
    <name evidence="1" type="ORF">CCMP2556_LOCUS26376</name>
</gene>
<accession>A0ABP0MNG0</accession>
<dbReference type="Proteomes" id="UP001642484">
    <property type="component" value="Unassembled WGS sequence"/>
</dbReference>
<organism evidence="1 2">
    <name type="scientific">Durusdinium trenchii</name>
    <dbReference type="NCBI Taxonomy" id="1381693"/>
    <lineage>
        <taxon>Eukaryota</taxon>
        <taxon>Sar</taxon>
        <taxon>Alveolata</taxon>
        <taxon>Dinophyceae</taxon>
        <taxon>Suessiales</taxon>
        <taxon>Symbiodiniaceae</taxon>
        <taxon>Durusdinium</taxon>
    </lineage>
</organism>
<reference evidence="1 2" key="1">
    <citation type="submission" date="2024-02" db="EMBL/GenBank/DDBJ databases">
        <authorList>
            <person name="Chen Y."/>
            <person name="Shah S."/>
            <person name="Dougan E. K."/>
            <person name="Thang M."/>
            <person name="Chan C."/>
        </authorList>
    </citation>
    <scope>NUCLEOTIDE SEQUENCE [LARGE SCALE GENOMIC DNA]</scope>
</reference>
<comment type="caution">
    <text evidence="1">The sequence shown here is derived from an EMBL/GenBank/DDBJ whole genome shotgun (WGS) entry which is preliminary data.</text>
</comment>